<dbReference type="EMBL" id="JBHTJH010000017">
    <property type="protein sequence ID" value="MFD0862867.1"/>
    <property type="molecule type" value="Genomic_DNA"/>
</dbReference>
<gene>
    <name evidence="1" type="ORF">ACFQ1M_11695</name>
</gene>
<organism evidence="1 2">
    <name type="scientific">Sungkyunkwania multivorans</name>
    <dbReference type="NCBI Taxonomy" id="1173618"/>
    <lineage>
        <taxon>Bacteria</taxon>
        <taxon>Pseudomonadati</taxon>
        <taxon>Bacteroidota</taxon>
        <taxon>Flavobacteriia</taxon>
        <taxon>Flavobacteriales</taxon>
        <taxon>Flavobacteriaceae</taxon>
        <taxon>Sungkyunkwania</taxon>
    </lineage>
</organism>
<protein>
    <submittedName>
        <fullName evidence="1">Uncharacterized protein</fullName>
    </submittedName>
</protein>
<evidence type="ECO:0000313" key="1">
    <source>
        <dbReference type="EMBL" id="MFD0862867.1"/>
    </source>
</evidence>
<dbReference type="Proteomes" id="UP001596978">
    <property type="component" value="Unassembled WGS sequence"/>
</dbReference>
<sequence length="249" mass="28536">MIEQMHLAAQYLAAAGISFIEKKEDDSHTNLGFSIEEGSLNSRPLNEIGDRLSLNYQRFEIVWDAKGAKDSFQLDGSTHGNVLEWIKHKVEDASFETPYKYDLHYDLPYKISTDYTFELQDSNRLQDLLHFRILTQLVLETILHEHDLDSEIRIWPHHFDTGAFATLNDRGLAVGLGLAIPDNICDDYYLYISGYDENKQVVPRNFSPLTYGRWFSDDFKGAVLPVSKADEKIGVQFFEEAITSFKTLG</sequence>
<proteinExistence type="predicted"/>
<keyword evidence="2" id="KW-1185">Reference proteome</keyword>
<dbReference type="RefSeq" id="WP_386408403.1">
    <property type="nucleotide sequence ID" value="NZ_JBHTJH010000017.1"/>
</dbReference>
<name>A0ABW3D0N8_9FLAO</name>
<reference evidence="2" key="1">
    <citation type="journal article" date="2019" name="Int. J. Syst. Evol. Microbiol.">
        <title>The Global Catalogue of Microorganisms (GCM) 10K type strain sequencing project: providing services to taxonomists for standard genome sequencing and annotation.</title>
        <authorList>
            <consortium name="The Broad Institute Genomics Platform"/>
            <consortium name="The Broad Institute Genome Sequencing Center for Infectious Disease"/>
            <person name="Wu L."/>
            <person name="Ma J."/>
        </authorList>
    </citation>
    <scope>NUCLEOTIDE SEQUENCE [LARGE SCALE GENOMIC DNA]</scope>
    <source>
        <strain evidence="2">CCUG 62952</strain>
    </source>
</reference>
<comment type="caution">
    <text evidence="1">The sequence shown here is derived from an EMBL/GenBank/DDBJ whole genome shotgun (WGS) entry which is preliminary data.</text>
</comment>
<evidence type="ECO:0000313" key="2">
    <source>
        <dbReference type="Proteomes" id="UP001596978"/>
    </source>
</evidence>
<accession>A0ABW3D0N8</accession>